<evidence type="ECO:0000313" key="2">
    <source>
        <dbReference type="Proteomes" id="UP000292554"/>
    </source>
</evidence>
<sequence>MKIITVFILLLISSLCFGSNLPSLESGVKLDSRNYFRQIIRNDEPNFLVAYDVDRCNEIGRLDNFKVVSPKQVNILSVDTMGENSYRFCSLKEFNEFISNEFSSITSDFLKDNRYKIENSFSRNYHFYINDNLCSNESKGMCFLSIEEQDEIINSIKNENSSPIDILNDEIFYDKVNIRLYIDLLKGMNSGAEKERLKFILFYWIFSDPDLIRSKAFNEFLNFKVNGKTLLDDNYLYHLYFYSFSKGGASKEIAKIVADTFYRILDSGDFKEYLDQILFMNKILFSHLVDDVYLLDEEGSKMIVNIIYKQFFLGFHSNINVSKKVFFSAENVDVINLLKFVVEYYKSKGYHCESTLISECSLAILSQLLLEPFSKEYKSEEDYLKDTFYFELISLSLYHSAEAKSLVMKKINSPHINDIDFLFCIFMILNFPNFEISDFDYSKKCEKIIGFRDYEYNYKTEKDYIDYPMISAITIYPKYVDILSSCNKEGE</sequence>
<organism evidence="1 2">
    <name type="scientific">Corallincola luteus</name>
    <dbReference type="NCBI Taxonomy" id="1775177"/>
    <lineage>
        <taxon>Bacteria</taxon>
        <taxon>Pseudomonadati</taxon>
        <taxon>Pseudomonadota</taxon>
        <taxon>Gammaproteobacteria</taxon>
        <taxon>Alteromonadales</taxon>
        <taxon>Psychromonadaceae</taxon>
        <taxon>Corallincola</taxon>
    </lineage>
</organism>
<proteinExistence type="predicted"/>
<dbReference type="Proteomes" id="UP000292554">
    <property type="component" value="Unassembled WGS sequence"/>
</dbReference>
<comment type="caution">
    <text evidence="1">The sequence shown here is derived from an EMBL/GenBank/DDBJ whole genome shotgun (WGS) entry which is preliminary data.</text>
</comment>
<accession>A0ABY2AHQ5</accession>
<dbReference type="EMBL" id="SJXE01000025">
    <property type="protein sequence ID" value="TCI01084.1"/>
    <property type="molecule type" value="Genomic_DNA"/>
</dbReference>
<evidence type="ECO:0000313" key="1">
    <source>
        <dbReference type="EMBL" id="TCI01084.1"/>
    </source>
</evidence>
<gene>
    <name evidence="1" type="ORF">EZV61_19295</name>
</gene>
<dbReference type="RefSeq" id="WP_131417667.1">
    <property type="nucleotide sequence ID" value="NZ_SJXE01000025.1"/>
</dbReference>
<name>A0ABY2AHQ5_9GAMM</name>
<keyword evidence="2" id="KW-1185">Reference proteome</keyword>
<reference evidence="1 2" key="1">
    <citation type="submission" date="2019-02" db="EMBL/GenBank/DDBJ databases">
        <title>Corallincola luteus sp. nov., a marine bacterium isolated from surface sediment of Bohai Sea in China.</title>
        <authorList>
            <person name="Ren Q."/>
        </authorList>
    </citation>
    <scope>NUCLEOTIDE SEQUENCE [LARGE SCALE GENOMIC DNA]</scope>
    <source>
        <strain evidence="1 2">DASS28</strain>
    </source>
</reference>
<protein>
    <submittedName>
        <fullName evidence="1">Uncharacterized protein</fullName>
    </submittedName>
</protein>